<keyword evidence="11" id="KW-1185">Reference proteome</keyword>
<feature type="compositionally biased region" description="Low complexity" evidence="8">
    <location>
        <begin position="229"/>
        <end position="244"/>
    </location>
</feature>
<dbReference type="GO" id="GO:0005886">
    <property type="term" value="C:plasma membrane"/>
    <property type="evidence" value="ECO:0007669"/>
    <property type="project" value="UniProtKB-SubCell"/>
</dbReference>
<dbReference type="RefSeq" id="WP_250827023.1">
    <property type="nucleotide sequence ID" value="NZ_JAMOIL010000009.1"/>
</dbReference>
<dbReference type="Pfam" id="PF09335">
    <property type="entry name" value="VTT_dom"/>
    <property type="match status" value="1"/>
</dbReference>
<organism evidence="10 11">
    <name type="scientific">Nocardioides bruguierae</name>
    <dbReference type="NCBI Taxonomy" id="2945102"/>
    <lineage>
        <taxon>Bacteria</taxon>
        <taxon>Bacillati</taxon>
        <taxon>Actinomycetota</taxon>
        <taxon>Actinomycetes</taxon>
        <taxon>Propionibacteriales</taxon>
        <taxon>Nocardioidaceae</taxon>
        <taxon>Nocardioides</taxon>
    </lineage>
</organism>
<feature type="transmembrane region" description="Helical" evidence="7">
    <location>
        <begin position="54"/>
        <end position="73"/>
    </location>
</feature>
<evidence type="ECO:0000256" key="8">
    <source>
        <dbReference type="SAM" id="MobiDB-lite"/>
    </source>
</evidence>
<feature type="transmembrane region" description="Helical" evidence="7">
    <location>
        <begin position="197"/>
        <end position="215"/>
    </location>
</feature>
<feature type="domain" description="VTT" evidence="9">
    <location>
        <begin position="50"/>
        <end position="183"/>
    </location>
</feature>
<evidence type="ECO:0000256" key="2">
    <source>
        <dbReference type="ARBA" id="ARBA00010792"/>
    </source>
</evidence>
<gene>
    <name evidence="10" type="ORF">M8330_08740</name>
</gene>
<feature type="compositionally biased region" description="Basic residues" evidence="8">
    <location>
        <begin position="245"/>
        <end position="254"/>
    </location>
</feature>
<dbReference type="EMBL" id="JAMOIL010000009">
    <property type="protein sequence ID" value="MCM0620382.1"/>
    <property type="molecule type" value="Genomic_DNA"/>
</dbReference>
<keyword evidence="5 7" id="KW-1133">Transmembrane helix</keyword>
<keyword evidence="6 7" id="KW-0472">Membrane</keyword>
<sequence>MLGSLTVVTPMLLGMDFLDASYWLDLLGPALFWVGLVVVFVECGLLFPFLPGDTLLFSFGIFVSAGHFDLFPGTEAVEVVLAAALLSLSAFLGNVAGYEIGRRIGPPLYQRDSRFLSRTQFDRTQQFFDDHGPVALVGGRFIAFVRTYITVVAGATQMRRRVFLVWSAVGATLWVSAVTLLGYFLGGIPWLGENLDVLMILVMAVFFVPMLVQWLRERRRTDGEQADEAAQPAGQQTTPAQAVAPRRRLARCSR</sequence>
<evidence type="ECO:0000256" key="6">
    <source>
        <dbReference type="ARBA" id="ARBA00023136"/>
    </source>
</evidence>
<dbReference type="PANTHER" id="PTHR30353:SF0">
    <property type="entry name" value="TRANSMEMBRANE PROTEIN"/>
    <property type="match status" value="1"/>
</dbReference>
<evidence type="ECO:0000313" key="10">
    <source>
        <dbReference type="EMBL" id="MCM0620382.1"/>
    </source>
</evidence>
<feature type="region of interest" description="Disordered" evidence="8">
    <location>
        <begin position="223"/>
        <end position="254"/>
    </location>
</feature>
<comment type="similarity">
    <text evidence="2 7">Belongs to the DedA family.</text>
</comment>
<feature type="transmembrane region" description="Helical" evidence="7">
    <location>
        <begin position="163"/>
        <end position="185"/>
    </location>
</feature>
<evidence type="ECO:0000256" key="5">
    <source>
        <dbReference type="ARBA" id="ARBA00022989"/>
    </source>
</evidence>
<evidence type="ECO:0000259" key="9">
    <source>
        <dbReference type="Pfam" id="PF09335"/>
    </source>
</evidence>
<dbReference type="Proteomes" id="UP001139485">
    <property type="component" value="Unassembled WGS sequence"/>
</dbReference>
<evidence type="ECO:0000256" key="7">
    <source>
        <dbReference type="RuleBase" id="RU367016"/>
    </source>
</evidence>
<name>A0A9X2D6Q2_9ACTN</name>
<proteinExistence type="inferred from homology"/>
<evidence type="ECO:0000256" key="1">
    <source>
        <dbReference type="ARBA" id="ARBA00004651"/>
    </source>
</evidence>
<evidence type="ECO:0000256" key="3">
    <source>
        <dbReference type="ARBA" id="ARBA00022475"/>
    </source>
</evidence>
<keyword evidence="4 7" id="KW-0812">Transmembrane</keyword>
<accession>A0A9X2D6Q2</accession>
<protein>
    <submittedName>
        <fullName evidence="10">DedA family protein</fullName>
    </submittedName>
</protein>
<comment type="caution">
    <text evidence="10">The sequence shown here is derived from an EMBL/GenBank/DDBJ whole genome shotgun (WGS) entry which is preliminary data.</text>
</comment>
<dbReference type="InterPro" id="IPR032818">
    <property type="entry name" value="DedA-like"/>
</dbReference>
<dbReference type="InterPro" id="IPR032816">
    <property type="entry name" value="VTT_dom"/>
</dbReference>
<feature type="transmembrane region" description="Helical" evidence="7">
    <location>
        <begin position="79"/>
        <end position="101"/>
    </location>
</feature>
<feature type="transmembrane region" description="Helical" evidence="7">
    <location>
        <begin position="20"/>
        <end position="47"/>
    </location>
</feature>
<evidence type="ECO:0000313" key="11">
    <source>
        <dbReference type="Proteomes" id="UP001139485"/>
    </source>
</evidence>
<comment type="subcellular location">
    <subcellularLocation>
        <location evidence="1 7">Cell membrane</location>
        <topology evidence="1 7">Multi-pass membrane protein</topology>
    </subcellularLocation>
</comment>
<dbReference type="PANTHER" id="PTHR30353">
    <property type="entry name" value="INNER MEMBRANE PROTEIN DEDA-RELATED"/>
    <property type="match status" value="1"/>
</dbReference>
<keyword evidence="3 7" id="KW-1003">Cell membrane</keyword>
<evidence type="ECO:0000256" key="4">
    <source>
        <dbReference type="ARBA" id="ARBA00022692"/>
    </source>
</evidence>
<dbReference type="AlphaFoldDB" id="A0A9X2D6Q2"/>
<reference evidence="10" key="1">
    <citation type="submission" date="2022-05" db="EMBL/GenBank/DDBJ databases">
        <authorList>
            <person name="Tuo L."/>
        </authorList>
    </citation>
    <scope>NUCLEOTIDE SEQUENCE</scope>
    <source>
        <strain evidence="10">BSK12Z-4</strain>
    </source>
</reference>